<dbReference type="InterPro" id="IPR043129">
    <property type="entry name" value="ATPase_NBD"/>
</dbReference>
<dbReference type="SUPFAM" id="SSF53067">
    <property type="entry name" value="Actin-like ATPase domain"/>
    <property type="match status" value="1"/>
</dbReference>
<evidence type="ECO:0000313" key="4">
    <source>
        <dbReference type="EMBL" id="EET09507.1"/>
    </source>
</evidence>
<dbReference type="RefSeq" id="WP_004527003.1">
    <property type="nucleotide sequence ID" value="NZ_CM000832.1"/>
</dbReference>
<dbReference type="Proteomes" id="UP000001812">
    <property type="component" value="Chromosome I"/>
</dbReference>
<dbReference type="Pfam" id="PF02543">
    <property type="entry name" value="Carbam_trans_N"/>
    <property type="match status" value="2"/>
</dbReference>
<evidence type="ECO:0000313" key="5">
    <source>
        <dbReference type="Proteomes" id="UP000001812"/>
    </source>
</evidence>
<dbReference type="CDD" id="cd24098">
    <property type="entry name" value="ASKHA_NBD_TobZ_N"/>
    <property type="match status" value="1"/>
</dbReference>
<dbReference type="AlphaFoldDB" id="A0A0E1WIQ6"/>
<name>A0A0E1WIQ6_BURPE</name>
<protein>
    <submittedName>
        <fullName evidence="4">Carbamoyltransferase family protein</fullName>
    </submittedName>
</protein>
<evidence type="ECO:0000259" key="3">
    <source>
        <dbReference type="Pfam" id="PF16861"/>
    </source>
</evidence>
<dbReference type="PANTHER" id="PTHR34847">
    <property type="entry name" value="NODULATION PROTEIN U"/>
    <property type="match status" value="1"/>
</dbReference>
<dbReference type="InterPro" id="IPR051338">
    <property type="entry name" value="NodU/CmcH_Carbamoyltrnsfr"/>
</dbReference>
<dbReference type="InterPro" id="IPR003696">
    <property type="entry name" value="Carbtransf_dom"/>
</dbReference>
<dbReference type="GO" id="GO:0016740">
    <property type="term" value="F:transferase activity"/>
    <property type="evidence" value="ECO:0007669"/>
    <property type="project" value="UniProtKB-KW"/>
</dbReference>
<evidence type="ECO:0000256" key="1">
    <source>
        <dbReference type="ARBA" id="ARBA00006129"/>
    </source>
</evidence>
<keyword evidence="4" id="KW-0808">Transferase</keyword>
<dbReference type="Gene3D" id="3.90.870.20">
    <property type="entry name" value="Carbamoyltransferase, C-terminal domain"/>
    <property type="match status" value="1"/>
</dbReference>
<gene>
    <name evidence="4" type="ORF">BURPS1710A_2474</name>
</gene>
<accession>A0A0E1WIQ6</accession>
<feature type="domain" description="Carbamoyltransferase" evidence="2">
    <location>
        <begin position="3"/>
        <end position="40"/>
    </location>
</feature>
<dbReference type="Pfam" id="PF16861">
    <property type="entry name" value="Carbam_trans_C"/>
    <property type="match status" value="1"/>
</dbReference>
<organism evidence="4 5">
    <name type="scientific">Burkholderia pseudomallei 1710a</name>
    <dbReference type="NCBI Taxonomy" id="320371"/>
    <lineage>
        <taxon>Bacteria</taxon>
        <taxon>Pseudomonadati</taxon>
        <taxon>Pseudomonadota</taxon>
        <taxon>Betaproteobacteria</taxon>
        <taxon>Burkholderiales</taxon>
        <taxon>Burkholderiaceae</taxon>
        <taxon>Burkholderia</taxon>
        <taxon>pseudomallei group</taxon>
    </lineage>
</organism>
<sequence>MYILGINAAYHESAACLVKDGQVVMAIEEERLNRIKHGKLSTPETTGQLPWKAIRKCLDAAGIGLDACAHIGYSFSPDILQKGVASWRSANGGAHAWPLDKESYQTLEGGLNFAEGVLSSRRQLIEDAGFAGEFHFLPHHDCHAASAFHVSPFEKAAVLVVDGIGEWASTSLYHGDGTTLGKVHDFLFPNSLGFVWEKLSKYLGFSQYDASKVMGLAAYGDGAKTIELFSRIVTDKENMSVDLAVLRHESPDFTTLEALFGLPRRHTPVDFDTDNWQAYVDVAAGLQLLTEQVLLHILRKFDRTTYRHLCMAGGVALNCAANGVIVREKLFDDVFIQPASNDAGTAMGAAFLIWNQVLGHPREYVFNHAYLGPEYSDGEIEAVLRRTNLAYRKVDIEKEVAQLIANGSIVGWFNGRMEWGPRALGGRSLLADPRNKAVRELMNVKVKHRELYRPFCPSILGERAEEWFEGSASVAAGKYMLTTSRVRAEKAERIPAVVHFDGTVRAQTVYAQDNPRYHRLISEFDALTGVPLLLNTSFNDSEPIVCTPQDAINTFMKTDIDYLALGSYLISKH</sequence>
<evidence type="ECO:0000259" key="2">
    <source>
        <dbReference type="Pfam" id="PF02543"/>
    </source>
</evidence>
<dbReference type="GeneID" id="93060300"/>
<dbReference type="InterPro" id="IPR031730">
    <property type="entry name" value="Carbam_trans_C"/>
</dbReference>
<comment type="similarity">
    <text evidence="1">Belongs to the NodU/CmcH family.</text>
</comment>
<dbReference type="InterPro" id="IPR038152">
    <property type="entry name" value="Carbam_trans_C_sf"/>
</dbReference>
<reference evidence="4 5" key="2">
    <citation type="submission" date="2009-05" db="EMBL/GenBank/DDBJ databases">
        <authorList>
            <person name="Harkins D.M."/>
            <person name="DeShazer D."/>
            <person name="Woods D.E."/>
            <person name="Brinkac L.M."/>
            <person name="Brown K.A."/>
            <person name="Hung G.C."/>
            <person name="Tuanyok A."/>
            <person name="Zhang B."/>
            <person name="Nierman W.C."/>
        </authorList>
    </citation>
    <scope>NUCLEOTIDE SEQUENCE [LARGE SCALE GENOMIC DNA]</scope>
    <source>
        <strain evidence="4 5">1710a</strain>
    </source>
</reference>
<reference evidence="5" key="1">
    <citation type="submission" date="2007-08" db="EMBL/GenBank/DDBJ databases">
        <title>Annotation of Burkholderia pseudomallei 1710a.</title>
        <authorList>
            <person name="Harkins D.M."/>
            <person name="DeShazer D."/>
            <person name="Woods D.E."/>
            <person name="Brinkac L.M."/>
            <person name="Brown K.A."/>
            <person name="Hung G.C."/>
            <person name="Tuanyok A."/>
            <person name="Zhang B."/>
            <person name="Nierman W.C."/>
        </authorList>
    </citation>
    <scope>NUCLEOTIDE SEQUENCE [LARGE SCALE GENOMIC DNA]</scope>
    <source>
        <strain evidence="5">1710a</strain>
    </source>
</reference>
<dbReference type="PANTHER" id="PTHR34847:SF1">
    <property type="entry name" value="NODULATION PROTEIN U"/>
    <property type="match status" value="1"/>
</dbReference>
<feature type="domain" description="Carbamoyltransferase" evidence="2">
    <location>
        <begin position="133"/>
        <end position="350"/>
    </location>
</feature>
<feature type="domain" description="Carbamoyltransferase C-terminal" evidence="3">
    <location>
        <begin position="401"/>
        <end position="572"/>
    </location>
</feature>
<proteinExistence type="inferred from homology"/>
<dbReference type="HOGENOM" id="CLU_014411_2_0_4"/>
<dbReference type="Gene3D" id="3.30.420.40">
    <property type="match status" value="2"/>
</dbReference>
<dbReference type="EMBL" id="CM000832">
    <property type="protein sequence ID" value="EET09507.1"/>
    <property type="molecule type" value="Genomic_DNA"/>
</dbReference>